<sequence>MTATDSRTSASTAIVVPPQGLTVWTLHWWHKHTDEQELFLSYDDALHRLATMVRDEWDEENWRDELPASHRWLNDGQVVSLFYGAEIQLSPTQGHCEDDRGFEITEDHVHGSEPGELELRLATLRVLDEAPDDPHEHPLTYCLDAIGLTVAVYPGRNGPMVHVSNDSLPAGLPVTITLDDVSAASARHVYRLT</sequence>
<name>A0ABN3VP84_9PSEU</name>
<dbReference type="Proteomes" id="UP001500979">
    <property type="component" value="Unassembled WGS sequence"/>
</dbReference>
<evidence type="ECO:0000313" key="1">
    <source>
        <dbReference type="EMBL" id="GAA2822488.1"/>
    </source>
</evidence>
<dbReference type="EMBL" id="BAAAUX010000052">
    <property type="protein sequence ID" value="GAA2822488.1"/>
    <property type="molecule type" value="Genomic_DNA"/>
</dbReference>
<gene>
    <name evidence="1" type="ORF">GCM10010470_66930</name>
</gene>
<proteinExistence type="predicted"/>
<protein>
    <submittedName>
        <fullName evidence="1">Uncharacterized protein</fullName>
    </submittedName>
</protein>
<comment type="caution">
    <text evidence="1">The sequence shown here is derived from an EMBL/GenBank/DDBJ whole genome shotgun (WGS) entry which is preliminary data.</text>
</comment>
<evidence type="ECO:0000313" key="2">
    <source>
        <dbReference type="Proteomes" id="UP001500979"/>
    </source>
</evidence>
<accession>A0ABN3VP84</accession>
<organism evidence="1 2">
    <name type="scientific">Saccharopolyspora taberi</name>
    <dbReference type="NCBI Taxonomy" id="60895"/>
    <lineage>
        <taxon>Bacteria</taxon>
        <taxon>Bacillati</taxon>
        <taxon>Actinomycetota</taxon>
        <taxon>Actinomycetes</taxon>
        <taxon>Pseudonocardiales</taxon>
        <taxon>Pseudonocardiaceae</taxon>
        <taxon>Saccharopolyspora</taxon>
    </lineage>
</organism>
<keyword evidence="2" id="KW-1185">Reference proteome</keyword>
<reference evidence="1 2" key="1">
    <citation type="journal article" date="2019" name="Int. J. Syst. Evol. Microbiol.">
        <title>The Global Catalogue of Microorganisms (GCM) 10K type strain sequencing project: providing services to taxonomists for standard genome sequencing and annotation.</title>
        <authorList>
            <consortium name="The Broad Institute Genomics Platform"/>
            <consortium name="The Broad Institute Genome Sequencing Center for Infectious Disease"/>
            <person name="Wu L."/>
            <person name="Ma J."/>
        </authorList>
    </citation>
    <scope>NUCLEOTIDE SEQUENCE [LARGE SCALE GENOMIC DNA]</scope>
    <source>
        <strain evidence="1 2">JCM 9383</strain>
    </source>
</reference>
<dbReference type="RefSeq" id="WP_344686404.1">
    <property type="nucleotide sequence ID" value="NZ_BAAAUX010000052.1"/>
</dbReference>